<dbReference type="PANTHER" id="PTHR43255">
    <property type="entry name" value="IRON-SULFUR-BINDING OXIDOREDUCTASE FADF-RELATED-RELATED"/>
    <property type="match status" value="1"/>
</dbReference>
<dbReference type="AlphaFoldDB" id="X1V194"/>
<keyword evidence="3" id="KW-0560">Oxidoreductase</keyword>
<feature type="non-terminal residue" evidence="7">
    <location>
        <position position="1"/>
    </location>
</feature>
<feature type="domain" description="Cysteine-rich" evidence="6">
    <location>
        <begin position="31"/>
        <end position="117"/>
    </location>
</feature>
<dbReference type="GO" id="GO:0005886">
    <property type="term" value="C:plasma membrane"/>
    <property type="evidence" value="ECO:0007669"/>
    <property type="project" value="TreeGrafter"/>
</dbReference>
<feature type="domain" description="Cysteine-rich" evidence="6">
    <location>
        <begin position="157"/>
        <end position="243"/>
    </location>
</feature>
<organism evidence="7">
    <name type="scientific">marine sediment metagenome</name>
    <dbReference type="NCBI Taxonomy" id="412755"/>
    <lineage>
        <taxon>unclassified sequences</taxon>
        <taxon>metagenomes</taxon>
        <taxon>ecological metagenomes</taxon>
    </lineage>
</organism>
<dbReference type="Pfam" id="PF02754">
    <property type="entry name" value="CCG"/>
    <property type="match status" value="2"/>
</dbReference>
<protein>
    <recommendedName>
        <fullName evidence="6">Cysteine-rich domain-containing protein</fullName>
    </recommendedName>
</protein>
<dbReference type="GO" id="GO:0046872">
    <property type="term" value="F:metal ion binding"/>
    <property type="evidence" value="ECO:0007669"/>
    <property type="project" value="UniProtKB-KW"/>
</dbReference>
<name>X1V194_9ZZZZ</name>
<dbReference type="PANTHER" id="PTHR43255:SF1">
    <property type="entry name" value="IRON-SULFUR-BINDING OXIDOREDUCTASE FADF-RELATED"/>
    <property type="match status" value="1"/>
</dbReference>
<evidence type="ECO:0000259" key="6">
    <source>
        <dbReference type="Pfam" id="PF02754"/>
    </source>
</evidence>
<gene>
    <name evidence="7" type="ORF">S12H4_29563</name>
</gene>
<proteinExistence type="predicted"/>
<evidence type="ECO:0000256" key="2">
    <source>
        <dbReference type="ARBA" id="ARBA00022723"/>
    </source>
</evidence>
<evidence type="ECO:0000256" key="4">
    <source>
        <dbReference type="ARBA" id="ARBA00023004"/>
    </source>
</evidence>
<dbReference type="EMBL" id="BARW01017064">
    <property type="protein sequence ID" value="GAI98409.1"/>
    <property type="molecule type" value="Genomic_DNA"/>
</dbReference>
<sequence>RSNPWGIAPGERVKWAAEIDAKPFEAGTTEYLFYVGCAGAFDARNRRTTLAVAKILDAAGISWGILGKDELCCGDSLRRLGNEFVFDRIARENVKLFAERGVKKIITQCPHCYSTLKNDYRQYGAELEVSHHTDLINSLLKEGKLELNQTNDLGKAVFHDSCYLGRYNNIYEAPRKVFASATGQIPAEMGRHHDKSFCCGAGGGRMWMEEPIGKHINVARVEEALKEDPGTICVCCPYCMTMFEDGLKDKDAVDRVQVLDLAEIVARALK</sequence>
<keyword evidence="1" id="KW-0004">4Fe-4S</keyword>
<evidence type="ECO:0000256" key="5">
    <source>
        <dbReference type="ARBA" id="ARBA00023014"/>
    </source>
</evidence>
<dbReference type="GO" id="GO:0051539">
    <property type="term" value="F:4 iron, 4 sulfur cluster binding"/>
    <property type="evidence" value="ECO:0007669"/>
    <property type="project" value="UniProtKB-KW"/>
</dbReference>
<dbReference type="GO" id="GO:0016491">
    <property type="term" value="F:oxidoreductase activity"/>
    <property type="evidence" value="ECO:0007669"/>
    <property type="project" value="UniProtKB-KW"/>
</dbReference>
<accession>X1V194</accession>
<keyword evidence="4" id="KW-0408">Iron</keyword>
<evidence type="ECO:0000256" key="1">
    <source>
        <dbReference type="ARBA" id="ARBA00022485"/>
    </source>
</evidence>
<evidence type="ECO:0000313" key="7">
    <source>
        <dbReference type="EMBL" id="GAI98409.1"/>
    </source>
</evidence>
<reference evidence="7" key="1">
    <citation type="journal article" date="2014" name="Front. Microbiol.">
        <title>High frequency of phylogenetically diverse reductive dehalogenase-homologous genes in deep subseafloor sedimentary metagenomes.</title>
        <authorList>
            <person name="Kawai M."/>
            <person name="Futagami T."/>
            <person name="Toyoda A."/>
            <person name="Takaki Y."/>
            <person name="Nishi S."/>
            <person name="Hori S."/>
            <person name="Arai W."/>
            <person name="Tsubouchi T."/>
            <person name="Morono Y."/>
            <person name="Uchiyama I."/>
            <person name="Ito T."/>
            <person name="Fujiyama A."/>
            <person name="Inagaki F."/>
            <person name="Takami H."/>
        </authorList>
    </citation>
    <scope>NUCLEOTIDE SEQUENCE</scope>
    <source>
        <strain evidence="7">Expedition CK06-06</strain>
    </source>
</reference>
<evidence type="ECO:0000256" key="3">
    <source>
        <dbReference type="ARBA" id="ARBA00023002"/>
    </source>
</evidence>
<dbReference type="InterPro" id="IPR004017">
    <property type="entry name" value="Cys_rich_dom"/>
</dbReference>
<keyword evidence="2" id="KW-0479">Metal-binding</keyword>
<dbReference type="InterPro" id="IPR051460">
    <property type="entry name" value="HdrC_iron-sulfur_subunit"/>
</dbReference>
<comment type="caution">
    <text evidence="7">The sequence shown here is derived from an EMBL/GenBank/DDBJ whole genome shotgun (WGS) entry which is preliminary data.</text>
</comment>
<keyword evidence="5" id="KW-0411">Iron-sulfur</keyword>